<keyword evidence="2" id="KW-1185">Reference proteome</keyword>
<evidence type="ECO:0000313" key="2">
    <source>
        <dbReference type="Proteomes" id="UP000001192"/>
    </source>
</evidence>
<dbReference type="AlphaFoldDB" id="B2JYI2"/>
<reference evidence="2" key="1">
    <citation type="journal article" date="2014" name="Stand. Genomic Sci.">
        <title>Complete genome sequence of Burkholderia phymatum STM815(T), a broad host range and efficient nitrogen-fixing symbiont of Mimosa species.</title>
        <authorList>
            <person name="Moulin L."/>
            <person name="Klonowska A."/>
            <person name="Caroline B."/>
            <person name="Booth K."/>
            <person name="Vriezen J.A."/>
            <person name="Melkonian R."/>
            <person name="James E.K."/>
            <person name="Young J.P."/>
            <person name="Bena G."/>
            <person name="Hauser L."/>
            <person name="Land M."/>
            <person name="Kyrpides N."/>
            <person name="Bruce D."/>
            <person name="Chain P."/>
            <person name="Copeland A."/>
            <person name="Pitluck S."/>
            <person name="Woyke T."/>
            <person name="Lizotte-Waniewski M."/>
            <person name="Bristow J."/>
            <person name="Riley M."/>
        </authorList>
    </citation>
    <scope>NUCLEOTIDE SEQUENCE [LARGE SCALE GENOMIC DNA]</scope>
    <source>
        <strain evidence="2">DSM 17167 / CIP 108236 / LMG 21445 / STM815</strain>
        <plasmid evidence="2">Plasmid pBPHY02</plasmid>
    </source>
</reference>
<protein>
    <submittedName>
        <fullName evidence="1">Uncharacterized protein</fullName>
    </submittedName>
</protein>
<geneLocation type="plasmid" evidence="1 2">
    <name>pBPHY02</name>
</geneLocation>
<sequence length="103" mass="11285">MPVSSLRVSGLPGSSEFLNGLLQQFVGDTVQRLRYGQLHGGWPACRGNLREGSARLSFIPTRAAFTTNSMKDSDARVARHPRWIRSPADLNRAACAKAREAAF</sequence>
<proteinExistence type="predicted"/>
<evidence type="ECO:0000313" key="1">
    <source>
        <dbReference type="EMBL" id="ACC76690.1"/>
    </source>
</evidence>
<keyword evidence="1" id="KW-0614">Plasmid</keyword>
<organism evidence="1 2">
    <name type="scientific">Paraburkholderia phymatum (strain DSM 17167 / CIP 108236 / LMG 21445 / STM815)</name>
    <name type="common">Burkholderia phymatum</name>
    <dbReference type="NCBI Taxonomy" id="391038"/>
    <lineage>
        <taxon>Bacteria</taxon>
        <taxon>Pseudomonadati</taxon>
        <taxon>Pseudomonadota</taxon>
        <taxon>Betaproteobacteria</taxon>
        <taxon>Burkholderiales</taxon>
        <taxon>Burkholderiaceae</taxon>
        <taxon>Paraburkholderia</taxon>
    </lineage>
</organism>
<accession>B2JYI2</accession>
<dbReference type="EMBL" id="CP001046">
    <property type="protein sequence ID" value="ACC76690.1"/>
    <property type="molecule type" value="Genomic_DNA"/>
</dbReference>
<dbReference type="eggNOG" id="ENOG5032P6A">
    <property type="taxonomic scope" value="Bacteria"/>
</dbReference>
<dbReference type="HOGENOM" id="CLU_2258455_0_0_4"/>
<dbReference type="Proteomes" id="UP000001192">
    <property type="component" value="Plasmid pBPHY02"/>
</dbReference>
<dbReference type="KEGG" id="bph:Bphy_7816"/>
<gene>
    <name evidence="1" type="ordered locus">Bphy_7816</name>
</gene>
<name>B2JYI2_PARP8</name>